<evidence type="ECO:0000313" key="2">
    <source>
        <dbReference type="Proteomes" id="UP001589703"/>
    </source>
</evidence>
<protein>
    <submittedName>
        <fullName evidence="1">NADH oxidase</fullName>
    </submittedName>
</protein>
<sequence>MGSRTLHLWALCEDVVVTTDDDGSVVLSSGRFGTERIEEPDRVVREMLRRMELGPVLPLNVEVAPGRPVPQTWVTGPVLPPPLARLSRMVIRTLGMDDLKGPLLSVTPVAYDATFVPEGVPAHPLRLPRDAHMARAPAGLVLASARAKHEVVLHRPEAAWVAATLAWPVTAETAVAALPLPHAVVHDVLGYLVAAGMAVPAEG</sequence>
<keyword evidence="2" id="KW-1185">Reference proteome</keyword>
<dbReference type="RefSeq" id="WP_247472215.1">
    <property type="nucleotide sequence ID" value="NZ_JBHMAR010000005.1"/>
</dbReference>
<proteinExistence type="predicted"/>
<comment type="caution">
    <text evidence="1">The sequence shown here is derived from an EMBL/GenBank/DDBJ whole genome shotgun (WGS) entry which is preliminary data.</text>
</comment>
<gene>
    <name evidence="1" type="ORF">ACFFRO_07715</name>
</gene>
<evidence type="ECO:0000313" key="1">
    <source>
        <dbReference type="EMBL" id="MFB9735018.1"/>
    </source>
</evidence>
<organism evidence="1 2">
    <name type="scientific">Streptomyces thermocoprophilus</name>
    <dbReference type="NCBI Taxonomy" id="78356"/>
    <lineage>
        <taxon>Bacteria</taxon>
        <taxon>Bacillati</taxon>
        <taxon>Actinomycetota</taxon>
        <taxon>Actinomycetes</taxon>
        <taxon>Kitasatosporales</taxon>
        <taxon>Streptomycetaceae</taxon>
        <taxon>Streptomyces</taxon>
    </lineage>
</organism>
<dbReference type="Proteomes" id="UP001589703">
    <property type="component" value="Unassembled WGS sequence"/>
</dbReference>
<dbReference type="EMBL" id="JBHMAR010000005">
    <property type="protein sequence ID" value="MFB9735018.1"/>
    <property type="molecule type" value="Genomic_DNA"/>
</dbReference>
<reference evidence="1 2" key="1">
    <citation type="submission" date="2024-09" db="EMBL/GenBank/DDBJ databases">
        <authorList>
            <person name="Sun Q."/>
            <person name="Mori K."/>
        </authorList>
    </citation>
    <scope>NUCLEOTIDE SEQUENCE [LARGE SCALE GENOMIC DNA]</scope>
    <source>
        <strain evidence="1 2">JCM 10918</strain>
    </source>
</reference>
<accession>A0ABV5VB24</accession>
<name>A0ABV5VB24_9ACTN</name>